<dbReference type="Gene3D" id="3.40.50.10600">
    <property type="entry name" value="SpoIIaa-like domains"/>
    <property type="match status" value="1"/>
</dbReference>
<evidence type="ECO:0008006" key="3">
    <source>
        <dbReference type="Google" id="ProtNLM"/>
    </source>
</evidence>
<dbReference type="AlphaFoldDB" id="A0A6J5GSH4"/>
<name>A0A6J5GSH4_9BURK</name>
<protein>
    <recommendedName>
        <fullName evidence="3">STAS/SEC14 domain-containing protein</fullName>
    </recommendedName>
</protein>
<keyword evidence="2" id="KW-1185">Reference proteome</keyword>
<dbReference type="RefSeq" id="WP_175197677.1">
    <property type="nucleotide sequence ID" value="NZ_CADIKL010000041.1"/>
</dbReference>
<dbReference type="InterPro" id="IPR021866">
    <property type="entry name" value="SpoIIAA-like"/>
</dbReference>
<dbReference type="InterPro" id="IPR038396">
    <property type="entry name" value="SpoIIAA-like_sf"/>
</dbReference>
<evidence type="ECO:0000313" key="2">
    <source>
        <dbReference type="Proteomes" id="UP000494119"/>
    </source>
</evidence>
<sequence length="129" mass="14825">MIELLRDMPEGVAGFVAKQRVTRRDYERVVLPVMQTLFAVHGKIRCYYELGDEFSGMDGGAIWEDFKLGFEHPTRWERVAVVSDVEWLRVAINLLRFVISGEIRVFPTALSDEARAWVVEGMKPRRPAA</sequence>
<organism evidence="1 2">
    <name type="scientific">Paraburkholderia caffeinitolerans</name>
    <dbReference type="NCBI Taxonomy" id="1723730"/>
    <lineage>
        <taxon>Bacteria</taxon>
        <taxon>Pseudomonadati</taxon>
        <taxon>Pseudomonadota</taxon>
        <taxon>Betaproteobacteria</taxon>
        <taxon>Burkholderiales</taxon>
        <taxon>Burkholderiaceae</taxon>
        <taxon>Paraburkholderia</taxon>
    </lineage>
</organism>
<dbReference type="InterPro" id="IPR036513">
    <property type="entry name" value="STAS_dom_sf"/>
</dbReference>
<dbReference type="Proteomes" id="UP000494119">
    <property type="component" value="Unassembled WGS sequence"/>
</dbReference>
<accession>A0A6J5GSH4</accession>
<dbReference type="Pfam" id="PF11964">
    <property type="entry name" value="SpoIIAA-like"/>
    <property type="match status" value="1"/>
</dbReference>
<proteinExistence type="predicted"/>
<dbReference type="SUPFAM" id="SSF52091">
    <property type="entry name" value="SpoIIaa-like"/>
    <property type="match status" value="1"/>
</dbReference>
<dbReference type="EMBL" id="CADIKL010000041">
    <property type="protein sequence ID" value="CAB3803913.1"/>
    <property type="molecule type" value="Genomic_DNA"/>
</dbReference>
<gene>
    <name evidence="1" type="ORF">LMG28688_05869</name>
</gene>
<evidence type="ECO:0000313" key="1">
    <source>
        <dbReference type="EMBL" id="CAB3803913.1"/>
    </source>
</evidence>
<reference evidence="1 2" key="1">
    <citation type="submission" date="2020-04" db="EMBL/GenBank/DDBJ databases">
        <authorList>
            <person name="De Canck E."/>
        </authorList>
    </citation>
    <scope>NUCLEOTIDE SEQUENCE [LARGE SCALE GENOMIC DNA]</scope>
    <source>
        <strain evidence="1 2">LMG 28688</strain>
    </source>
</reference>